<proteinExistence type="inferred from homology"/>
<evidence type="ECO:0000256" key="5">
    <source>
        <dbReference type="ARBA" id="ARBA00022692"/>
    </source>
</evidence>
<evidence type="ECO:0000256" key="4">
    <source>
        <dbReference type="ARBA" id="ARBA00022606"/>
    </source>
</evidence>
<keyword evidence="6" id="KW-0681">Retinal protein</keyword>
<dbReference type="Gene3D" id="1.20.1070.10">
    <property type="entry name" value="Rhodopsin 7-helix transmembrane proteins"/>
    <property type="match status" value="1"/>
</dbReference>
<evidence type="ECO:0000313" key="12">
    <source>
        <dbReference type="EMBL" id="KAF2402703.1"/>
    </source>
</evidence>
<keyword evidence="8" id="KW-0157">Chromophore</keyword>
<organism evidence="12 13">
    <name type="scientific">Trichodelitschia bisporula</name>
    <dbReference type="NCBI Taxonomy" id="703511"/>
    <lineage>
        <taxon>Eukaryota</taxon>
        <taxon>Fungi</taxon>
        <taxon>Dikarya</taxon>
        <taxon>Ascomycota</taxon>
        <taxon>Pezizomycotina</taxon>
        <taxon>Dothideomycetes</taxon>
        <taxon>Dothideomycetes incertae sedis</taxon>
        <taxon>Phaeotrichales</taxon>
        <taxon>Phaeotrichaceae</taxon>
        <taxon>Trichodelitschia</taxon>
    </lineage>
</organism>
<evidence type="ECO:0000256" key="9">
    <source>
        <dbReference type="ARBA" id="ARBA00023136"/>
    </source>
</evidence>
<dbReference type="PRINTS" id="PR00251">
    <property type="entry name" value="BACTRLOPSIN"/>
</dbReference>
<feature type="transmembrane region" description="Helical" evidence="11">
    <location>
        <begin position="80"/>
        <end position="99"/>
    </location>
</feature>
<dbReference type="SUPFAM" id="SSF81321">
    <property type="entry name" value="Family A G protein-coupled receptor-like"/>
    <property type="match status" value="1"/>
</dbReference>
<evidence type="ECO:0000256" key="7">
    <source>
        <dbReference type="ARBA" id="ARBA00022989"/>
    </source>
</evidence>
<dbReference type="SMART" id="SM01021">
    <property type="entry name" value="Bac_rhodopsin"/>
    <property type="match status" value="1"/>
</dbReference>
<keyword evidence="9 11" id="KW-0472">Membrane</keyword>
<feature type="transmembrane region" description="Helical" evidence="11">
    <location>
        <begin position="135"/>
        <end position="154"/>
    </location>
</feature>
<feature type="transmembrane region" description="Helical" evidence="11">
    <location>
        <begin position="161"/>
        <end position="182"/>
    </location>
</feature>
<feature type="transmembrane region" description="Helical" evidence="11">
    <location>
        <begin position="252"/>
        <end position="271"/>
    </location>
</feature>
<evidence type="ECO:0000313" key="13">
    <source>
        <dbReference type="Proteomes" id="UP000799640"/>
    </source>
</evidence>
<evidence type="ECO:0000256" key="8">
    <source>
        <dbReference type="ARBA" id="ARBA00022991"/>
    </source>
</evidence>
<keyword evidence="3" id="KW-0600">Photoreceptor protein</keyword>
<evidence type="ECO:0000256" key="3">
    <source>
        <dbReference type="ARBA" id="ARBA00022543"/>
    </source>
</evidence>
<dbReference type="GO" id="GO:0007602">
    <property type="term" value="P:phototransduction"/>
    <property type="evidence" value="ECO:0007669"/>
    <property type="project" value="UniProtKB-KW"/>
</dbReference>
<evidence type="ECO:0000256" key="10">
    <source>
        <dbReference type="ARBA" id="ARBA00023170"/>
    </source>
</evidence>
<dbReference type="GO" id="GO:0005216">
    <property type="term" value="F:monoatomic ion channel activity"/>
    <property type="evidence" value="ECO:0007669"/>
    <property type="project" value="InterPro"/>
</dbReference>
<comment type="similarity">
    <text evidence="2">Belongs to the archaeal/bacterial/fungal opsin family.</text>
</comment>
<protein>
    <submittedName>
        <fullName evidence="12">Family A G protein-coupled receptor-like protein</fullName>
    </submittedName>
</protein>
<dbReference type="InterPro" id="IPR018229">
    <property type="entry name" value="Rhodopsin_retinal_BS"/>
</dbReference>
<dbReference type="AlphaFoldDB" id="A0A6G1I320"/>
<evidence type="ECO:0000256" key="2">
    <source>
        <dbReference type="ARBA" id="ARBA00008130"/>
    </source>
</evidence>
<feature type="transmembrane region" description="Helical" evidence="11">
    <location>
        <begin position="188"/>
        <end position="207"/>
    </location>
</feature>
<sequence>MMIVPTAEMFMKTSTLLVPTATSTHHASDTAFPTVIPDLPIFEHAGTTGYRTLWAVFVLLVLSSAAFAGLSWNVPVSKRYLHVLTTTATLTSALAYFGLATKQGITWHVYRVVVHNEHVPNTVQHFVRPIAWAHYVDWLITGPLLLAQVSFLAGLDGAHTLITIAANTIFVLGGLFSAFATGHKGAQWGWYTISAIAYFVVLWQLFVNGRAHAAAQGNTVSRFFLSVAIYTSLVWAAYPITGTRVLSVNHEIIAYAVLDLLAKPIFGAWLLTTYSKVPEIQAGLGGFWSRGLDAEGRIRIADDEDGA</sequence>
<name>A0A6G1I320_9PEZI</name>
<dbReference type="GO" id="GO:0009881">
    <property type="term" value="F:photoreceptor activity"/>
    <property type="evidence" value="ECO:0007669"/>
    <property type="project" value="UniProtKB-KW"/>
</dbReference>
<dbReference type="GO" id="GO:0005886">
    <property type="term" value="C:plasma membrane"/>
    <property type="evidence" value="ECO:0007669"/>
    <property type="project" value="TreeGrafter"/>
</dbReference>
<dbReference type="GO" id="GO:0005783">
    <property type="term" value="C:endoplasmic reticulum"/>
    <property type="evidence" value="ECO:0007669"/>
    <property type="project" value="TreeGrafter"/>
</dbReference>
<keyword evidence="7 11" id="KW-1133">Transmembrane helix</keyword>
<feature type="transmembrane region" description="Helical" evidence="11">
    <location>
        <begin position="219"/>
        <end position="240"/>
    </location>
</feature>
<comment type="subcellular location">
    <subcellularLocation>
        <location evidence="1">Membrane</location>
        <topology evidence="1">Multi-pass membrane protein</topology>
    </subcellularLocation>
</comment>
<dbReference type="Proteomes" id="UP000799640">
    <property type="component" value="Unassembled WGS sequence"/>
</dbReference>
<reference evidence="12" key="1">
    <citation type="journal article" date="2020" name="Stud. Mycol.">
        <title>101 Dothideomycetes genomes: a test case for predicting lifestyles and emergence of pathogens.</title>
        <authorList>
            <person name="Haridas S."/>
            <person name="Albert R."/>
            <person name="Binder M."/>
            <person name="Bloem J."/>
            <person name="Labutti K."/>
            <person name="Salamov A."/>
            <person name="Andreopoulos B."/>
            <person name="Baker S."/>
            <person name="Barry K."/>
            <person name="Bills G."/>
            <person name="Bluhm B."/>
            <person name="Cannon C."/>
            <person name="Castanera R."/>
            <person name="Culley D."/>
            <person name="Daum C."/>
            <person name="Ezra D."/>
            <person name="Gonzalez J."/>
            <person name="Henrissat B."/>
            <person name="Kuo A."/>
            <person name="Liang C."/>
            <person name="Lipzen A."/>
            <person name="Lutzoni F."/>
            <person name="Magnuson J."/>
            <person name="Mondo S."/>
            <person name="Nolan M."/>
            <person name="Ohm R."/>
            <person name="Pangilinan J."/>
            <person name="Park H.-J."/>
            <person name="Ramirez L."/>
            <person name="Alfaro M."/>
            <person name="Sun H."/>
            <person name="Tritt A."/>
            <person name="Yoshinaga Y."/>
            <person name="Zwiers L.-H."/>
            <person name="Turgeon B."/>
            <person name="Goodwin S."/>
            <person name="Spatafora J."/>
            <person name="Crous P."/>
            <person name="Grigoriev I."/>
        </authorList>
    </citation>
    <scope>NUCLEOTIDE SEQUENCE</scope>
    <source>
        <strain evidence="12">CBS 262.69</strain>
    </source>
</reference>
<evidence type="ECO:0000256" key="1">
    <source>
        <dbReference type="ARBA" id="ARBA00004141"/>
    </source>
</evidence>
<evidence type="ECO:0000256" key="6">
    <source>
        <dbReference type="ARBA" id="ARBA00022925"/>
    </source>
</evidence>
<dbReference type="PANTHER" id="PTHR28286">
    <property type="match status" value="1"/>
</dbReference>
<evidence type="ECO:0000256" key="11">
    <source>
        <dbReference type="SAM" id="Phobius"/>
    </source>
</evidence>
<keyword evidence="5 11" id="KW-0812">Transmembrane</keyword>
<dbReference type="OrthoDB" id="10261467at2759"/>
<accession>A0A6G1I320</accession>
<keyword evidence="13" id="KW-1185">Reference proteome</keyword>
<dbReference type="InterPro" id="IPR001425">
    <property type="entry name" value="Arc/bac/fun_rhodopsins"/>
</dbReference>
<dbReference type="Pfam" id="PF01036">
    <property type="entry name" value="Bac_rhodopsin"/>
    <property type="match status" value="1"/>
</dbReference>
<gene>
    <name evidence="12" type="ORF">EJ06DRAFT_472338</name>
</gene>
<keyword evidence="4" id="KW-0716">Sensory transduction</keyword>
<dbReference type="PROSITE" id="PS00327">
    <property type="entry name" value="BACTERIAL_OPSIN_RET"/>
    <property type="match status" value="1"/>
</dbReference>
<keyword evidence="10 12" id="KW-0675">Receptor</keyword>
<dbReference type="PANTHER" id="PTHR28286:SF2">
    <property type="entry name" value="BACTERIORHODOPSIN _OPSIN, NOPA (EUROFUNG)"/>
    <property type="match status" value="1"/>
</dbReference>
<dbReference type="EMBL" id="ML996690">
    <property type="protein sequence ID" value="KAF2402703.1"/>
    <property type="molecule type" value="Genomic_DNA"/>
</dbReference>
<feature type="transmembrane region" description="Helical" evidence="11">
    <location>
        <begin position="51"/>
        <end position="73"/>
    </location>
</feature>